<comment type="caution">
    <text evidence="1">The sequence shown here is derived from an EMBL/GenBank/DDBJ whole genome shotgun (WGS) entry which is preliminary data.</text>
</comment>
<sequence>MTGMIKEYLRDPNLDIPGMTAGESTLGQILALVNMGWGRIWRITQLNFTIV</sequence>
<dbReference type="AlphaFoldDB" id="X1K391"/>
<gene>
    <name evidence="1" type="ORF">S06H3_05131</name>
</gene>
<evidence type="ECO:0000313" key="1">
    <source>
        <dbReference type="EMBL" id="GAI00993.1"/>
    </source>
</evidence>
<accession>X1K391</accession>
<proteinExistence type="predicted"/>
<name>X1K391_9ZZZZ</name>
<dbReference type="EMBL" id="BARV01001873">
    <property type="protein sequence ID" value="GAI00993.1"/>
    <property type="molecule type" value="Genomic_DNA"/>
</dbReference>
<organism evidence="1">
    <name type="scientific">marine sediment metagenome</name>
    <dbReference type="NCBI Taxonomy" id="412755"/>
    <lineage>
        <taxon>unclassified sequences</taxon>
        <taxon>metagenomes</taxon>
        <taxon>ecological metagenomes</taxon>
    </lineage>
</organism>
<protein>
    <submittedName>
        <fullName evidence="1">Uncharacterized protein</fullName>
    </submittedName>
</protein>
<reference evidence="1" key="1">
    <citation type="journal article" date="2014" name="Front. Microbiol.">
        <title>High frequency of phylogenetically diverse reductive dehalogenase-homologous genes in deep subseafloor sedimentary metagenomes.</title>
        <authorList>
            <person name="Kawai M."/>
            <person name="Futagami T."/>
            <person name="Toyoda A."/>
            <person name="Takaki Y."/>
            <person name="Nishi S."/>
            <person name="Hori S."/>
            <person name="Arai W."/>
            <person name="Tsubouchi T."/>
            <person name="Morono Y."/>
            <person name="Uchiyama I."/>
            <person name="Ito T."/>
            <person name="Fujiyama A."/>
            <person name="Inagaki F."/>
            <person name="Takami H."/>
        </authorList>
    </citation>
    <scope>NUCLEOTIDE SEQUENCE</scope>
    <source>
        <strain evidence="1">Expedition CK06-06</strain>
    </source>
</reference>